<dbReference type="Gene3D" id="3.20.20.140">
    <property type="entry name" value="Metal-dependent hydrolases"/>
    <property type="match status" value="1"/>
</dbReference>
<dbReference type="Proteomes" id="UP000703893">
    <property type="component" value="Unassembled WGS sequence"/>
</dbReference>
<dbReference type="GO" id="GO:0001760">
    <property type="term" value="F:aminocarboxymuconate-semialdehyde decarboxylase activity"/>
    <property type="evidence" value="ECO:0007669"/>
    <property type="project" value="UniProtKB-EC"/>
</dbReference>
<organism evidence="12 13">
    <name type="scientific">Candidatus Tanganyikabacteria bacterium</name>
    <dbReference type="NCBI Taxonomy" id="2961651"/>
    <lineage>
        <taxon>Bacteria</taxon>
        <taxon>Bacillati</taxon>
        <taxon>Candidatus Sericytochromatia</taxon>
        <taxon>Candidatus Tanganyikabacteria</taxon>
    </lineage>
</organism>
<evidence type="ECO:0000313" key="12">
    <source>
        <dbReference type="EMBL" id="MBM3275407.1"/>
    </source>
</evidence>
<dbReference type="EMBL" id="VGJX01000562">
    <property type="protein sequence ID" value="MBM3275407.1"/>
    <property type="molecule type" value="Genomic_DNA"/>
</dbReference>
<evidence type="ECO:0000313" key="13">
    <source>
        <dbReference type="Proteomes" id="UP000703893"/>
    </source>
</evidence>
<dbReference type="EC" id="4.1.1.45" evidence="4"/>
<evidence type="ECO:0000256" key="10">
    <source>
        <dbReference type="ARBA" id="ARBA00031120"/>
    </source>
</evidence>
<evidence type="ECO:0000259" key="11">
    <source>
        <dbReference type="Pfam" id="PF04909"/>
    </source>
</evidence>
<evidence type="ECO:0000256" key="4">
    <source>
        <dbReference type="ARBA" id="ARBA00012365"/>
    </source>
</evidence>
<keyword evidence="6" id="KW-0479">Metal-binding</keyword>
<dbReference type="PANTHER" id="PTHR21240:SF27">
    <property type="entry name" value="2-AMINO-3-CARBOXYMUCONATE-6-SEMIALDEHYDE DECARBOXYLASE"/>
    <property type="match status" value="1"/>
</dbReference>
<evidence type="ECO:0000256" key="8">
    <source>
        <dbReference type="ARBA" id="ARBA00022833"/>
    </source>
</evidence>
<keyword evidence="9" id="KW-0456">Lyase</keyword>
<dbReference type="PANTHER" id="PTHR21240">
    <property type="entry name" value="2-AMINO-3-CARBOXYLMUCONATE-6-SEMIALDEHYDE DECARBOXYLASE"/>
    <property type="match status" value="1"/>
</dbReference>
<name>A0A937X5Z5_9BACT</name>
<dbReference type="GO" id="GO:0046872">
    <property type="term" value="F:metal ion binding"/>
    <property type="evidence" value="ECO:0007669"/>
    <property type="project" value="UniProtKB-KW"/>
</dbReference>
<evidence type="ECO:0000256" key="3">
    <source>
        <dbReference type="ARBA" id="ARBA00011245"/>
    </source>
</evidence>
<sequence>MKVDLHTHILPAEWPDLAAKYGHGDWPRLEMTGPGCGRMYAGARPFRDIDDRCWDPARRMADCDRHGVDLQVLSTVPVMFCYWAPPRHALDLARLLNDHVAGVVRDNPGRFAGLGTVPLQDADLAVGELERCVKDLGLCGVQIGSHVNGLNLDDERIFPVLERAAQLGAAVFVHPWDMLAKDRMQNYFLGWLVGMPAETTLAICSVIFGGVLERLPDLRIAFAHGGGAFPMSIGRIDQGWKARPDLCGQHIQVPPSRYLRHLYVDSLVHDAEVLRYLIGVFG</sequence>
<dbReference type="GO" id="GO:0019748">
    <property type="term" value="P:secondary metabolic process"/>
    <property type="evidence" value="ECO:0007669"/>
    <property type="project" value="TreeGrafter"/>
</dbReference>
<dbReference type="Pfam" id="PF04909">
    <property type="entry name" value="Amidohydro_2"/>
    <property type="match status" value="1"/>
</dbReference>
<comment type="subunit">
    <text evidence="3">Monomer.</text>
</comment>
<reference evidence="12 13" key="1">
    <citation type="submission" date="2019-03" db="EMBL/GenBank/DDBJ databases">
        <title>Lake Tanganyika Metagenome-Assembled Genomes (MAGs).</title>
        <authorList>
            <person name="Tran P."/>
        </authorList>
    </citation>
    <scope>NUCLEOTIDE SEQUENCE [LARGE SCALE GENOMIC DNA]</scope>
    <source>
        <strain evidence="12">K_DeepCast_65m_m2_236</strain>
    </source>
</reference>
<gene>
    <name evidence="12" type="ORF">FJZ00_09650</name>
</gene>
<comment type="pathway">
    <text evidence="1">Secondary metabolite metabolism; quinolate metabolism.</text>
</comment>
<dbReference type="AlphaFoldDB" id="A0A937X5Z5"/>
<evidence type="ECO:0000256" key="1">
    <source>
        <dbReference type="ARBA" id="ARBA00005079"/>
    </source>
</evidence>
<dbReference type="InterPro" id="IPR032465">
    <property type="entry name" value="ACMSD"/>
</dbReference>
<feature type="non-terminal residue" evidence="12">
    <location>
        <position position="282"/>
    </location>
</feature>
<evidence type="ECO:0000256" key="7">
    <source>
        <dbReference type="ARBA" id="ARBA00022793"/>
    </source>
</evidence>
<evidence type="ECO:0000256" key="9">
    <source>
        <dbReference type="ARBA" id="ARBA00023239"/>
    </source>
</evidence>
<evidence type="ECO:0000256" key="5">
    <source>
        <dbReference type="ARBA" id="ARBA00021214"/>
    </source>
</evidence>
<accession>A0A937X5Z5</accession>
<proteinExistence type="inferred from homology"/>
<comment type="caution">
    <text evidence="12">The sequence shown here is derived from an EMBL/GenBank/DDBJ whole genome shotgun (WGS) entry which is preliminary data.</text>
</comment>
<protein>
    <recommendedName>
        <fullName evidence="5">2-amino-3-carboxymuconate-6-semialdehyde decarboxylase</fullName>
        <ecNumber evidence="4">4.1.1.45</ecNumber>
    </recommendedName>
    <alternativeName>
        <fullName evidence="10">Picolinate carboxylase</fullName>
    </alternativeName>
</protein>
<comment type="similarity">
    <text evidence="2">Belongs to the metallo-dependent hydrolases superfamily. ACMSD family.</text>
</comment>
<keyword evidence="7" id="KW-0210">Decarboxylase</keyword>
<keyword evidence="8" id="KW-0862">Zinc</keyword>
<dbReference type="GO" id="GO:0016787">
    <property type="term" value="F:hydrolase activity"/>
    <property type="evidence" value="ECO:0007669"/>
    <property type="project" value="InterPro"/>
</dbReference>
<dbReference type="SUPFAM" id="SSF51556">
    <property type="entry name" value="Metallo-dependent hydrolases"/>
    <property type="match status" value="1"/>
</dbReference>
<evidence type="ECO:0000256" key="2">
    <source>
        <dbReference type="ARBA" id="ARBA00005871"/>
    </source>
</evidence>
<dbReference type="GO" id="GO:0005829">
    <property type="term" value="C:cytosol"/>
    <property type="evidence" value="ECO:0007669"/>
    <property type="project" value="TreeGrafter"/>
</dbReference>
<evidence type="ECO:0000256" key="6">
    <source>
        <dbReference type="ARBA" id="ARBA00022723"/>
    </source>
</evidence>
<feature type="domain" description="Amidohydrolase-related" evidence="11">
    <location>
        <begin position="3"/>
        <end position="282"/>
    </location>
</feature>
<dbReference type="InterPro" id="IPR006680">
    <property type="entry name" value="Amidohydro-rel"/>
</dbReference>
<dbReference type="InterPro" id="IPR032466">
    <property type="entry name" value="Metal_Hydrolase"/>
</dbReference>